<evidence type="ECO:0000313" key="1">
    <source>
        <dbReference type="EMBL" id="GFT20234.1"/>
    </source>
</evidence>
<protein>
    <submittedName>
        <fullName evidence="1">Uncharacterized protein</fullName>
    </submittedName>
</protein>
<sequence>MHERREIEHHPLEFCQHYVKRPLSGHLSSSLTSSAAVKNYTTIRSFNLRFEISEVPDQVTSRSYSSTTLPDWKLKPGRLPPTIQLQLSVVGRW</sequence>
<dbReference type="Proteomes" id="UP000887013">
    <property type="component" value="Unassembled WGS sequence"/>
</dbReference>
<accession>A0A8X6NKG0</accession>
<gene>
    <name evidence="1" type="ORF">NPIL_58231</name>
</gene>
<comment type="caution">
    <text evidence="1">The sequence shown here is derived from an EMBL/GenBank/DDBJ whole genome shotgun (WGS) entry which is preliminary data.</text>
</comment>
<dbReference type="EMBL" id="BMAW01059244">
    <property type="protein sequence ID" value="GFT20234.1"/>
    <property type="molecule type" value="Genomic_DNA"/>
</dbReference>
<reference evidence="1" key="1">
    <citation type="submission" date="2020-08" db="EMBL/GenBank/DDBJ databases">
        <title>Multicomponent nature underlies the extraordinary mechanical properties of spider dragline silk.</title>
        <authorList>
            <person name="Kono N."/>
            <person name="Nakamura H."/>
            <person name="Mori M."/>
            <person name="Yoshida Y."/>
            <person name="Ohtoshi R."/>
            <person name="Malay A.D."/>
            <person name="Moran D.A.P."/>
            <person name="Tomita M."/>
            <person name="Numata K."/>
            <person name="Arakawa K."/>
        </authorList>
    </citation>
    <scope>NUCLEOTIDE SEQUENCE</scope>
</reference>
<evidence type="ECO:0000313" key="2">
    <source>
        <dbReference type="Proteomes" id="UP000887013"/>
    </source>
</evidence>
<organism evidence="1 2">
    <name type="scientific">Nephila pilipes</name>
    <name type="common">Giant wood spider</name>
    <name type="synonym">Nephila maculata</name>
    <dbReference type="NCBI Taxonomy" id="299642"/>
    <lineage>
        <taxon>Eukaryota</taxon>
        <taxon>Metazoa</taxon>
        <taxon>Ecdysozoa</taxon>
        <taxon>Arthropoda</taxon>
        <taxon>Chelicerata</taxon>
        <taxon>Arachnida</taxon>
        <taxon>Araneae</taxon>
        <taxon>Araneomorphae</taxon>
        <taxon>Entelegynae</taxon>
        <taxon>Araneoidea</taxon>
        <taxon>Nephilidae</taxon>
        <taxon>Nephila</taxon>
    </lineage>
</organism>
<proteinExistence type="predicted"/>
<name>A0A8X6NKG0_NEPPI</name>
<dbReference type="AlphaFoldDB" id="A0A8X6NKG0"/>
<keyword evidence="2" id="KW-1185">Reference proteome</keyword>